<accession>A0A2A2SCJ6</accession>
<sequence>MASAHHPAADPGEESLIILQSLLCLLREKNILSRADIEELSHKVQLRAAGAADTALPCCRESAAAASAEMERVTSYIGQRYGGKHARGLR</sequence>
<dbReference type="RefSeq" id="WP_095999466.1">
    <property type="nucleotide sequence ID" value="NZ_NSLI01000005.1"/>
</dbReference>
<dbReference type="Proteomes" id="UP000218151">
    <property type="component" value="Unassembled WGS sequence"/>
</dbReference>
<name>A0A2A2SCJ6_9SPHN</name>
<protein>
    <submittedName>
        <fullName evidence="1">Uncharacterized protein</fullName>
    </submittedName>
</protein>
<comment type="caution">
    <text evidence="1">The sequence shown here is derived from an EMBL/GenBank/DDBJ whole genome shotgun (WGS) entry which is preliminary data.</text>
</comment>
<reference evidence="2" key="1">
    <citation type="submission" date="2017-09" db="EMBL/GenBank/DDBJ databases">
        <authorList>
            <person name="Feng G."/>
            <person name="Zhu H."/>
        </authorList>
    </citation>
    <scope>NUCLEOTIDE SEQUENCE [LARGE SCALE GENOMIC DNA]</scope>
    <source>
        <strain evidence="2">1PNM-20</strain>
    </source>
</reference>
<organism evidence="1 2">
    <name type="scientific">Sphingomonas lenta</name>
    <dbReference type="NCBI Taxonomy" id="1141887"/>
    <lineage>
        <taxon>Bacteria</taxon>
        <taxon>Pseudomonadati</taxon>
        <taxon>Pseudomonadota</taxon>
        <taxon>Alphaproteobacteria</taxon>
        <taxon>Sphingomonadales</taxon>
        <taxon>Sphingomonadaceae</taxon>
        <taxon>Sphingomonas</taxon>
    </lineage>
</organism>
<keyword evidence="2" id="KW-1185">Reference proteome</keyword>
<gene>
    <name evidence="1" type="ORF">CKY28_16470</name>
</gene>
<dbReference type="OrthoDB" id="7507651at2"/>
<dbReference type="AlphaFoldDB" id="A0A2A2SCJ6"/>
<proteinExistence type="predicted"/>
<evidence type="ECO:0000313" key="1">
    <source>
        <dbReference type="EMBL" id="PAX06721.1"/>
    </source>
</evidence>
<evidence type="ECO:0000313" key="2">
    <source>
        <dbReference type="Proteomes" id="UP000218151"/>
    </source>
</evidence>
<dbReference type="EMBL" id="NSLI01000005">
    <property type="protein sequence ID" value="PAX06721.1"/>
    <property type="molecule type" value="Genomic_DNA"/>
</dbReference>